<sequence length="359" mass="40929">EDLFTAAPFQLNERVTIGEMQDSSLNDLWLASLEPERSSDNGTPLDESDDTYNWPYISDIYGYNFDAMWSYREDIADATSFVSRTQVKAKIILPNDVITPVTNGTGGVAKNGAYADADGDGVSDSRWVVIPKMRSSKGKDIYAAVRIIDNCAMLNLNTAHTKDSSTEPKYLEDASYLSAVDYEKFLRGDDRNNTDNIRKARKPNALVETVKDHHDNVVMHIENPDAYIVPPDPNPVYSLFDIGDELEIRNRYMLTSFTISRFERKGDSTVVPVILPVAYETFDGDRGYEVTDPRNTNDVSGPAKVRRVPYKDITLWFKKINPDYFDNGPADITKNWSYDRRHVCTFYSFDRNLRRRDYP</sequence>
<comment type="caution">
    <text evidence="1">The sequence shown here is derived from an EMBL/GenBank/DDBJ whole genome shotgun (WGS) entry which is preliminary data.</text>
</comment>
<dbReference type="EMBL" id="LAZR01063413">
    <property type="protein sequence ID" value="KKK59563.1"/>
    <property type="molecule type" value="Genomic_DNA"/>
</dbReference>
<dbReference type="AlphaFoldDB" id="A0A0F8WSB7"/>
<gene>
    <name evidence="1" type="ORF">LCGC14_3033140</name>
</gene>
<protein>
    <submittedName>
        <fullName evidence="1">Uncharacterized protein</fullName>
    </submittedName>
</protein>
<feature type="non-terminal residue" evidence="1">
    <location>
        <position position="359"/>
    </location>
</feature>
<organism evidence="1">
    <name type="scientific">marine sediment metagenome</name>
    <dbReference type="NCBI Taxonomy" id="412755"/>
    <lineage>
        <taxon>unclassified sequences</taxon>
        <taxon>metagenomes</taxon>
        <taxon>ecological metagenomes</taxon>
    </lineage>
</organism>
<evidence type="ECO:0000313" key="1">
    <source>
        <dbReference type="EMBL" id="KKK59563.1"/>
    </source>
</evidence>
<accession>A0A0F8WSB7</accession>
<name>A0A0F8WSB7_9ZZZZ</name>
<feature type="non-terminal residue" evidence="1">
    <location>
        <position position="1"/>
    </location>
</feature>
<reference evidence="1" key="1">
    <citation type="journal article" date="2015" name="Nature">
        <title>Complex archaea that bridge the gap between prokaryotes and eukaryotes.</title>
        <authorList>
            <person name="Spang A."/>
            <person name="Saw J.H."/>
            <person name="Jorgensen S.L."/>
            <person name="Zaremba-Niedzwiedzka K."/>
            <person name="Martijn J."/>
            <person name="Lind A.E."/>
            <person name="van Eijk R."/>
            <person name="Schleper C."/>
            <person name="Guy L."/>
            <person name="Ettema T.J."/>
        </authorList>
    </citation>
    <scope>NUCLEOTIDE SEQUENCE</scope>
</reference>
<proteinExistence type="predicted"/>